<organism evidence="1 2">
    <name type="scientific">Orbilia oligospora</name>
    <name type="common">Nematode-trapping fungus</name>
    <name type="synonym">Arthrobotrys oligospora</name>
    <dbReference type="NCBI Taxonomy" id="2813651"/>
    <lineage>
        <taxon>Eukaryota</taxon>
        <taxon>Fungi</taxon>
        <taxon>Dikarya</taxon>
        <taxon>Ascomycota</taxon>
        <taxon>Pezizomycotina</taxon>
        <taxon>Orbiliomycetes</taxon>
        <taxon>Orbiliales</taxon>
        <taxon>Orbiliaceae</taxon>
        <taxon>Orbilia</taxon>
    </lineage>
</organism>
<name>A0A7C8JLV2_ORBOL</name>
<evidence type="ECO:0000313" key="1">
    <source>
        <dbReference type="EMBL" id="KAF3100681.1"/>
    </source>
</evidence>
<comment type="caution">
    <text evidence="1">The sequence shown here is derived from an EMBL/GenBank/DDBJ whole genome shotgun (WGS) entry which is preliminary data.</text>
</comment>
<proteinExistence type="predicted"/>
<dbReference type="AlphaFoldDB" id="A0A7C8JLV2"/>
<dbReference type="Proteomes" id="UP000475325">
    <property type="component" value="Unassembled WGS sequence"/>
</dbReference>
<accession>A0A7C8JLV2</accession>
<evidence type="ECO:0000313" key="2">
    <source>
        <dbReference type="Proteomes" id="UP000475325"/>
    </source>
</evidence>
<reference evidence="1 2" key="1">
    <citation type="submission" date="2019-06" db="EMBL/GenBank/DDBJ databases">
        <authorList>
            <person name="Palmer J.M."/>
        </authorList>
    </citation>
    <scope>NUCLEOTIDE SEQUENCE [LARGE SCALE GENOMIC DNA]</scope>
    <source>
        <strain evidence="1 2">TWF102</strain>
    </source>
</reference>
<dbReference type="EMBL" id="WIQW01000025">
    <property type="protein sequence ID" value="KAF3100681.1"/>
    <property type="molecule type" value="Genomic_DNA"/>
</dbReference>
<gene>
    <name evidence="1" type="ORF">TWF102_005062</name>
</gene>
<protein>
    <submittedName>
        <fullName evidence="1">Uncharacterized protein</fullName>
    </submittedName>
</protein>
<sequence>MHEYLAPHEANRLVGARSTINPALVFRLHGLRFPICEFQLRANMPKLRTQDNGQRTNAEHEISIKGFNVFNGCFFGSQESNTCTTELRQGPSTPQFVIVQCVAAKVSMRSRKIIYRKVMDDSSWREKTVMHNPKPYRVVRIDKGIDPSATGYDRHTNHFDLDDLL</sequence>